<sequence>MKFTGLALLGVLASSATAQVVIVPPGAVKGPNTLVFKEIGGVPNNECLTFTNNGNIVNAACALTHADRQVTPGKILGTDVLVIQRSFAAGFRNDLVGKTACVAFNQQLNIFRAEDCDRKDLLFVRFDVGNGRILANGHTACLSGHDNIAQVTIDVTGRTCALFTVTAVAPTRP</sequence>
<dbReference type="EMBL" id="MU864472">
    <property type="protein sequence ID" value="KAK4184850.1"/>
    <property type="molecule type" value="Genomic_DNA"/>
</dbReference>
<dbReference type="Proteomes" id="UP001302126">
    <property type="component" value="Unassembled WGS sequence"/>
</dbReference>
<evidence type="ECO:0000313" key="2">
    <source>
        <dbReference type="EMBL" id="KAK4184850.1"/>
    </source>
</evidence>
<name>A0AAN6WP40_9PEZI</name>
<accession>A0AAN6WP40</accession>
<keyword evidence="3" id="KW-1185">Reference proteome</keyword>
<reference evidence="2" key="1">
    <citation type="journal article" date="2023" name="Mol. Phylogenet. Evol.">
        <title>Genome-scale phylogeny and comparative genomics of the fungal order Sordariales.</title>
        <authorList>
            <person name="Hensen N."/>
            <person name="Bonometti L."/>
            <person name="Westerberg I."/>
            <person name="Brannstrom I.O."/>
            <person name="Guillou S."/>
            <person name="Cros-Aarteil S."/>
            <person name="Calhoun S."/>
            <person name="Haridas S."/>
            <person name="Kuo A."/>
            <person name="Mondo S."/>
            <person name="Pangilinan J."/>
            <person name="Riley R."/>
            <person name="LaButti K."/>
            <person name="Andreopoulos B."/>
            <person name="Lipzen A."/>
            <person name="Chen C."/>
            <person name="Yan M."/>
            <person name="Daum C."/>
            <person name="Ng V."/>
            <person name="Clum A."/>
            <person name="Steindorff A."/>
            <person name="Ohm R.A."/>
            <person name="Martin F."/>
            <person name="Silar P."/>
            <person name="Natvig D.O."/>
            <person name="Lalanne C."/>
            <person name="Gautier V."/>
            <person name="Ament-Velasquez S.L."/>
            <person name="Kruys A."/>
            <person name="Hutchinson M.I."/>
            <person name="Powell A.J."/>
            <person name="Barry K."/>
            <person name="Miller A.N."/>
            <person name="Grigoriev I.V."/>
            <person name="Debuchy R."/>
            <person name="Gladieux P."/>
            <person name="Hiltunen Thoren M."/>
            <person name="Johannesson H."/>
        </authorList>
    </citation>
    <scope>NUCLEOTIDE SEQUENCE</scope>
    <source>
        <strain evidence="2">PSN309</strain>
    </source>
</reference>
<evidence type="ECO:0000256" key="1">
    <source>
        <dbReference type="SAM" id="SignalP"/>
    </source>
</evidence>
<organism evidence="2 3">
    <name type="scientific">Podospora australis</name>
    <dbReference type="NCBI Taxonomy" id="1536484"/>
    <lineage>
        <taxon>Eukaryota</taxon>
        <taxon>Fungi</taxon>
        <taxon>Dikarya</taxon>
        <taxon>Ascomycota</taxon>
        <taxon>Pezizomycotina</taxon>
        <taxon>Sordariomycetes</taxon>
        <taxon>Sordariomycetidae</taxon>
        <taxon>Sordariales</taxon>
        <taxon>Podosporaceae</taxon>
        <taxon>Podospora</taxon>
    </lineage>
</organism>
<feature type="chain" id="PRO_5043024516" evidence="1">
    <location>
        <begin position="19"/>
        <end position="173"/>
    </location>
</feature>
<reference evidence="2" key="2">
    <citation type="submission" date="2023-05" db="EMBL/GenBank/DDBJ databases">
        <authorList>
            <consortium name="Lawrence Berkeley National Laboratory"/>
            <person name="Steindorff A."/>
            <person name="Hensen N."/>
            <person name="Bonometti L."/>
            <person name="Westerberg I."/>
            <person name="Brannstrom I.O."/>
            <person name="Guillou S."/>
            <person name="Cros-Aarteil S."/>
            <person name="Calhoun S."/>
            <person name="Haridas S."/>
            <person name="Kuo A."/>
            <person name="Mondo S."/>
            <person name="Pangilinan J."/>
            <person name="Riley R."/>
            <person name="Labutti K."/>
            <person name="Andreopoulos B."/>
            <person name="Lipzen A."/>
            <person name="Chen C."/>
            <person name="Yanf M."/>
            <person name="Daum C."/>
            <person name="Ng V."/>
            <person name="Clum A."/>
            <person name="Ohm R."/>
            <person name="Martin F."/>
            <person name="Silar P."/>
            <person name="Natvig D."/>
            <person name="Lalanne C."/>
            <person name="Gautier V."/>
            <person name="Ament-Velasquez S.L."/>
            <person name="Kruys A."/>
            <person name="Hutchinson M.I."/>
            <person name="Powell A.J."/>
            <person name="Barry K."/>
            <person name="Miller A.N."/>
            <person name="Grigoriev I.V."/>
            <person name="Debuchy R."/>
            <person name="Gladieux P."/>
            <person name="Thoren M.H."/>
            <person name="Johannesson H."/>
        </authorList>
    </citation>
    <scope>NUCLEOTIDE SEQUENCE</scope>
    <source>
        <strain evidence="2">PSN309</strain>
    </source>
</reference>
<gene>
    <name evidence="2" type="ORF">QBC35DRAFT_440662</name>
</gene>
<comment type="caution">
    <text evidence="2">The sequence shown here is derived from an EMBL/GenBank/DDBJ whole genome shotgun (WGS) entry which is preliminary data.</text>
</comment>
<dbReference type="AlphaFoldDB" id="A0AAN6WP40"/>
<protein>
    <submittedName>
        <fullName evidence="2">Uncharacterized protein</fullName>
    </submittedName>
</protein>
<keyword evidence="1" id="KW-0732">Signal</keyword>
<proteinExistence type="predicted"/>
<feature type="signal peptide" evidence="1">
    <location>
        <begin position="1"/>
        <end position="18"/>
    </location>
</feature>
<evidence type="ECO:0000313" key="3">
    <source>
        <dbReference type="Proteomes" id="UP001302126"/>
    </source>
</evidence>